<feature type="compositionally biased region" description="Basic and acidic residues" evidence="1">
    <location>
        <begin position="32"/>
        <end position="43"/>
    </location>
</feature>
<dbReference type="Proteomes" id="UP001168821">
    <property type="component" value="Unassembled WGS sequence"/>
</dbReference>
<dbReference type="EMBL" id="JALNTZ010000002">
    <property type="protein sequence ID" value="KAJ3661108.1"/>
    <property type="molecule type" value="Genomic_DNA"/>
</dbReference>
<organism evidence="3 4">
    <name type="scientific">Zophobas morio</name>
    <dbReference type="NCBI Taxonomy" id="2755281"/>
    <lineage>
        <taxon>Eukaryota</taxon>
        <taxon>Metazoa</taxon>
        <taxon>Ecdysozoa</taxon>
        <taxon>Arthropoda</taxon>
        <taxon>Hexapoda</taxon>
        <taxon>Insecta</taxon>
        <taxon>Pterygota</taxon>
        <taxon>Neoptera</taxon>
        <taxon>Endopterygota</taxon>
        <taxon>Coleoptera</taxon>
        <taxon>Polyphaga</taxon>
        <taxon>Cucujiformia</taxon>
        <taxon>Tenebrionidae</taxon>
        <taxon>Zophobas</taxon>
    </lineage>
</organism>
<dbReference type="GO" id="GO:0005634">
    <property type="term" value="C:nucleus"/>
    <property type="evidence" value="ECO:0007669"/>
    <property type="project" value="InterPro"/>
</dbReference>
<dbReference type="PANTHER" id="PTHR33480:SF1">
    <property type="entry name" value="TYR RECOMBINASE DOMAIN-CONTAINING PROTEIN"/>
    <property type="match status" value="1"/>
</dbReference>
<feature type="compositionally biased region" description="Polar residues" evidence="1">
    <location>
        <begin position="243"/>
        <end position="263"/>
    </location>
</feature>
<dbReference type="Gene3D" id="1.10.20.10">
    <property type="entry name" value="Histone, subunit A"/>
    <property type="match status" value="1"/>
</dbReference>
<name>A0AA38INI6_9CUCU</name>
<feature type="region of interest" description="Disordered" evidence="1">
    <location>
        <begin position="1"/>
        <end position="43"/>
    </location>
</feature>
<evidence type="ECO:0000259" key="2">
    <source>
        <dbReference type="Pfam" id="PF04719"/>
    </source>
</evidence>
<keyword evidence="4" id="KW-1185">Reference proteome</keyword>
<sequence>MDIFSKTVESRSNTPKTYESDDDSNSNTTADHNVKQEQDLTETDHMDISHQLTSEIHIKDEHTSYLDSDIIMPEALHNSSSQSRKKEIKTRKEMEEEEREKMQVLVSNFTEDQLDRYEMYRRSAFPKAAIKRLMQTITGCSVSQNVVIAMAGIAKVFVGEVVEEDCHGSKTHTLVTENINSRNKNLDLRQMIDKSTNTLITGDYFPLNTSMLDPPELPHIKEEPHSAYVFEFVPPKSPRCEDTNPNVKTSPVQPDILSTQPTEQKPKPERTASSSVPFFEDQPKKEDKGPNLENDTKNLCRRQPDFCIYCETDVLNFARHLRRIHGCEPEVIKILSVPASSPERKHLISELRKRGNFVKNSHMCLKPVKSGKMGNGVRYVPCKHCLGFYSSKQLYRHVKTCRSRETVRTVYSHLTDAQNVLLRHKQIDKDLVNIVFPKMLADDISMEAKSDPLICMFGARYIKCHRERHFVNICSRKMRELSRLLIEIKKQKPLIQSLFEALRPENFQLFVQATKIIAKYDPETDKFETPTYALNIQSSLKQCCDIAILTVSKDSSVCDIEAEEEYKAFKQLLEDAWKFEISAKFTVSNNTQKFNKVPLIPLVEDLKALTDYLEQEGEKTYIDLESNRDLLSYKTLSEIVFCRLLLLNRMKIGELEKTRLSIYVSEDSTQNDDLSHFVTLCERILLKKFKNIVLRDSQCRDIPVLFSSELQKYTDKLIELRTNFIRTENVYLFADIYTNNPIEAHKIFRSHALKSGVKNCNALISIRLRKHLATVAQLLTMSNYDLEQLQTFMGHNQDTDRPFYVQPLDIHQVAKLSKTLLFKERGKTGELKIKTLSEIDMEIDSENDETDNEAQEDLEILCEYSSSRNKPNKIPRKLIPWSTEQKAAARSFFAENIANKKPPKKNDVEQLRIRYNSLFDNKSWPQIKVFVQNIYKKNA</sequence>
<gene>
    <name evidence="3" type="ORF">Zmor_005524</name>
</gene>
<dbReference type="InterPro" id="IPR009072">
    <property type="entry name" value="Histone-fold"/>
</dbReference>
<accession>A0AA38INI6</accession>
<dbReference type="CDD" id="cd08048">
    <property type="entry name" value="HFD_TAF11"/>
    <property type="match status" value="1"/>
</dbReference>
<dbReference type="AlphaFoldDB" id="A0AA38INI6"/>
<feature type="region of interest" description="Disordered" evidence="1">
    <location>
        <begin position="239"/>
        <end position="296"/>
    </location>
</feature>
<evidence type="ECO:0000256" key="1">
    <source>
        <dbReference type="SAM" id="MobiDB-lite"/>
    </source>
</evidence>
<reference evidence="3" key="1">
    <citation type="journal article" date="2023" name="G3 (Bethesda)">
        <title>Whole genome assemblies of Zophobas morio and Tenebrio molitor.</title>
        <authorList>
            <person name="Kaur S."/>
            <person name="Stinson S.A."/>
            <person name="diCenzo G.C."/>
        </authorList>
    </citation>
    <scope>NUCLEOTIDE SEQUENCE</scope>
    <source>
        <strain evidence="3">QUZm001</strain>
    </source>
</reference>
<evidence type="ECO:0000313" key="3">
    <source>
        <dbReference type="EMBL" id="KAJ3661108.1"/>
    </source>
</evidence>
<evidence type="ECO:0000313" key="4">
    <source>
        <dbReference type="Proteomes" id="UP001168821"/>
    </source>
</evidence>
<comment type="caution">
    <text evidence="3">The sequence shown here is derived from an EMBL/GenBank/DDBJ whole genome shotgun (WGS) entry which is preliminary data.</text>
</comment>
<dbReference type="Pfam" id="PF04719">
    <property type="entry name" value="TAFII28"/>
    <property type="match status" value="1"/>
</dbReference>
<dbReference type="GO" id="GO:0006367">
    <property type="term" value="P:transcription initiation at RNA polymerase II promoter"/>
    <property type="evidence" value="ECO:0007669"/>
    <property type="project" value="InterPro"/>
</dbReference>
<feature type="domain" description="TAFII28-like protein" evidence="2">
    <location>
        <begin position="104"/>
        <end position="164"/>
    </location>
</feature>
<feature type="compositionally biased region" description="Basic and acidic residues" evidence="1">
    <location>
        <begin position="281"/>
        <end position="296"/>
    </location>
</feature>
<dbReference type="SUPFAM" id="SSF47113">
    <property type="entry name" value="Histone-fold"/>
    <property type="match status" value="1"/>
</dbReference>
<protein>
    <recommendedName>
        <fullName evidence="2">TAFII28-like protein domain-containing protein</fullName>
    </recommendedName>
</protein>
<dbReference type="GO" id="GO:0046982">
    <property type="term" value="F:protein heterodimerization activity"/>
    <property type="evidence" value="ECO:0007669"/>
    <property type="project" value="InterPro"/>
</dbReference>
<dbReference type="PANTHER" id="PTHR33480">
    <property type="entry name" value="SET DOMAIN-CONTAINING PROTEIN-RELATED"/>
    <property type="match status" value="1"/>
</dbReference>
<dbReference type="InterPro" id="IPR006809">
    <property type="entry name" value="TAFII28_dom"/>
</dbReference>
<proteinExistence type="predicted"/>